<dbReference type="InterPro" id="IPR042109">
    <property type="entry name" value="Adenylosuccinate_synth_dom1"/>
</dbReference>
<keyword evidence="3 8" id="KW-0479">Metal-binding</keyword>
<evidence type="ECO:0000256" key="4">
    <source>
        <dbReference type="ARBA" id="ARBA00022741"/>
    </source>
</evidence>
<evidence type="ECO:0000256" key="8">
    <source>
        <dbReference type="HAMAP-Rule" id="MF_03125"/>
    </source>
</evidence>
<dbReference type="Gene3D" id="3.40.440.10">
    <property type="entry name" value="Adenylosuccinate Synthetase, subunit A, domain 1"/>
    <property type="match status" value="1"/>
</dbReference>
<comment type="cofactor">
    <cofactor evidence="8">
        <name>Mg(2+)</name>
        <dbReference type="ChEBI" id="CHEBI:18420"/>
    </cofactor>
    <text evidence="8">Binds 1 Mg(2+) ion per subunit.</text>
</comment>
<evidence type="ECO:0000256" key="7">
    <source>
        <dbReference type="ARBA" id="ARBA00023134"/>
    </source>
</evidence>
<keyword evidence="8" id="KW-0963">Cytoplasm</keyword>
<comment type="pathway">
    <text evidence="8">Purine metabolism; AMP biosynthesis via de novo pathway; AMP from IMP: step 1/2.</text>
</comment>
<protein>
    <recommendedName>
        <fullName evidence="8">Adenylosuccinate synthetase</fullName>
        <shortName evidence="8">AMPSase</shortName>
        <shortName evidence="8">AdSS</shortName>
        <ecNumber evidence="8">6.3.4.4</ecNumber>
    </recommendedName>
    <alternativeName>
        <fullName evidence="8">IMP--aspartate ligase</fullName>
    </alternativeName>
</protein>
<evidence type="ECO:0000313" key="9">
    <source>
        <dbReference type="EMBL" id="KAG2987234.1"/>
    </source>
</evidence>
<dbReference type="GO" id="GO:0044208">
    <property type="term" value="P:'de novo' AMP biosynthetic process"/>
    <property type="evidence" value="ECO:0007669"/>
    <property type="project" value="UniProtKB-UniRule"/>
</dbReference>
<dbReference type="SMART" id="SM00788">
    <property type="entry name" value="Adenylsucc_synt"/>
    <property type="match status" value="1"/>
</dbReference>
<comment type="function">
    <text evidence="8">Plays an important role in the de novo pathway and in the salvage pathway of purine nucleotide biosynthesis. Catalyzes the first commited step in the biosynthesis of AMP from IMP.</text>
</comment>
<organism evidence="9 10">
    <name type="scientific">Phytophthora cactorum</name>
    <dbReference type="NCBI Taxonomy" id="29920"/>
    <lineage>
        <taxon>Eukaryota</taxon>
        <taxon>Sar</taxon>
        <taxon>Stramenopiles</taxon>
        <taxon>Oomycota</taxon>
        <taxon>Peronosporomycetes</taxon>
        <taxon>Peronosporales</taxon>
        <taxon>Peronosporaceae</taxon>
        <taxon>Phytophthora</taxon>
    </lineage>
</organism>
<comment type="similarity">
    <text evidence="8">Belongs to the adenylosuccinate synthetase family.</text>
</comment>
<dbReference type="HAMAP" id="MF_00011">
    <property type="entry name" value="Adenylosucc_synth"/>
    <property type="match status" value="1"/>
</dbReference>
<evidence type="ECO:0000256" key="5">
    <source>
        <dbReference type="ARBA" id="ARBA00022755"/>
    </source>
</evidence>
<feature type="binding site" evidence="8">
    <location>
        <position position="79"/>
    </location>
    <ligand>
        <name>GTP</name>
        <dbReference type="ChEBI" id="CHEBI:37565"/>
    </ligand>
</feature>
<dbReference type="InterPro" id="IPR027417">
    <property type="entry name" value="P-loop_NTPase"/>
</dbReference>
<dbReference type="GO" id="GO:0005525">
    <property type="term" value="F:GTP binding"/>
    <property type="evidence" value="ECO:0007669"/>
    <property type="project" value="UniProtKB-UniRule"/>
</dbReference>
<dbReference type="Pfam" id="PF00709">
    <property type="entry name" value="Adenylsucc_synt"/>
    <property type="match status" value="1"/>
</dbReference>
<evidence type="ECO:0000313" key="10">
    <source>
        <dbReference type="Proteomes" id="UP000697107"/>
    </source>
</evidence>
<dbReference type="PANTHER" id="PTHR11846:SF0">
    <property type="entry name" value="ADENYLOSUCCINATE SYNTHETASE"/>
    <property type="match status" value="1"/>
</dbReference>
<dbReference type="FunFam" id="3.90.170.10:FF:000001">
    <property type="entry name" value="Adenylosuccinate synthetase"/>
    <property type="match status" value="1"/>
</dbReference>
<accession>A0A8T1G5P8</accession>
<keyword evidence="4 8" id="KW-0547">Nucleotide-binding</keyword>
<comment type="caution">
    <text evidence="9">The sequence shown here is derived from an EMBL/GenBank/DDBJ whole genome shotgun (WGS) entry which is preliminary data.</text>
</comment>
<dbReference type="Gene3D" id="3.90.170.10">
    <property type="entry name" value="Adenylosuccinate Synthetase, subunit A, domain 3"/>
    <property type="match status" value="1"/>
</dbReference>
<dbReference type="VEuPathDB" id="FungiDB:PC110_g7664"/>
<sequence>MLDIDFGTYPYVTSSNPSIGSVCTGGGISPNRLNGIIGIVKAYCTRVGEGPFPTELHDEVGEHLGTVGAEFGTTTGRARRCGWLDIPQMRYSNMVNGFTELNLTKLDVLTGLDKVKIGVAYWHKGKKLDGMPSNLQLLQDSVVEYEELEGWSEDISKCKTFEELPVAAQKYVLRVEELLGTHIKWIGVGPDRFDVITRPHPLEKAYISSN</sequence>
<evidence type="ECO:0000256" key="1">
    <source>
        <dbReference type="ARBA" id="ARBA00011738"/>
    </source>
</evidence>
<feature type="binding site" evidence="8">
    <location>
        <begin position="187"/>
        <end position="189"/>
    </location>
    <ligand>
        <name>GTP</name>
        <dbReference type="ChEBI" id="CHEBI:37565"/>
    </ligand>
</feature>
<feature type="binding site" evidence="8">
    <location>
        <begin position="73"/>
        <end position="79"/>
    </location>
    <ligand>
        <name>substrate</name>
    </ligand>
</feature>
<keyword evidence="6 8" id="KW-0460">Magnesium</keyword>
<evidence type="ECO:0000256" key="6">
    <source>
        <dbReference type="ARBA" id="ARBA00022842"/>
    </source>
</evidence>
<feature type="binding site" evidence="8">
    <location>
        <position position="77"/>
    </location>
    <ligand>
        <name>IMP</name>
        <dbReference type="ChEBI" id="CHEBI:58053"/>
    </ligand>
</feature>
<comment type="subcellular location">
    <subcellularLocation>
        <location evidence="8">Cytoplasm</location>
    </subcellularLocation>
</comment>
<dbReference type="GO" id="GO:0000287">
    <property type="term" value="F:magnesium ion binding"/>
    <property type="evidence" value="ECO:0007669"/>
    <property type="project" value="UniProtKB-UniRule"/>
</dbReference>
<evidence type="ECO:0000256" key="3">
    <source>
        <dbReference type="ARBA" id="ARBA00022723"/>
    </source>
</evidence>
<comment type="catalytic activity">
    <reaction evidence="8">
        <text>IMP + L-aspartate + GTP = N(6)-(1,2-dicarboxyethyl)-AMP + GDP + phosphate + 2 H(+)</text>
        <dbReference type="Rhea" id="RHEA:15753"/>
        <dbReference type="ChEBI" id="CHEBI:15378"/>
        <dbReference type="ChEBI" id="CHEBI:29991"/>
        <dbReference type="ChEBI" id="CHEBI:37565"/>
        <dbReference type="ChEBI" id="CHEBI:43474"/>
        <dbReference type="ChEBI" id="CHEBI:57567"/>
        <dbReference type="ChEBI" id="CHEBI:58053"/>
        <dbReference type="ChEBI" id="CHEBI:58189"/>
        <dbReference type="EC" id="6.3.4.4"/>
    </reaction>
</comment>
<keyword evidence="5 8" id="KW-0658">Purine biosynthesis</keyword>
<dbReference type="AlphaFoldDB" id="A0A8T1G5P8"/>
<gene>
    <name evidence="9" type="ORF">PC118_g7384</name>
</gene>
<name>A0A8T1G5P8_9STRA</name>
<comment type="subunit">
    <text evidence="1 8">Homodimer.</text>
</comment>
<evidence type="ECO:0000256" key="2">
    <source>
        <dbReference type="ARBA" id="ARBA00022598"/>
    </source>
</evidence>
<feature type="binding site" evidence="8">
    <location>
        <position position="13"/>
    </location>
    <ligand>
        <name>IMP</name>
        <dbReference type="ChEBI" id="CHEBI:58053"/>
    </ligand>
</feature>
<dbReference type="EMBL" id="RCML01000175">
    <property type="protein sequence ID" value="KAG2987234.1"/>
    <property type="molecule type" value="Genomic_DNA"/>
</dbReference>
<dbReference type="GO" id="GO:0046040">
    <property type="term" value="P:IMP metabolic process"/>
    <property type="evidence" value="ECO:0007669"/>
    <property type="project" value="TreeGrafter"/>
</dbReference>
<comment type="caution">
    <text evidence="8">Lacks conserved residue(s) required for the propagation of feature annotation.</text>
</comment>
<dbReference type="Proteomes" id="UP000697107">
    <property type="component" value="Unassembled WGS sequence"/>
</dbReference>
<dbReference type="GO" id="GO:0004019">
    <property type="term" value="F:adenylosuccinate synthase activity"/>
    <property type="evidence" value="ECO:0007669"/>
    <property type="project" value="UniProtKB-UniRule"/>
</dbReference>
<dbReference type="InterPro" id="IPR042111">
    <property type="entry name" value="Adenylosuccinate_synth_dom3"/>
</dbReference>
<keyword evidence="2 8" id="KW-0436">Ligase</keyword>
<dbReference type="InterPro" id="IPR001114">
    <property type="entry name" value="Adenylosuccinate_synthetase"/>
</dbReference>
<proteinExistence type="inferred from homology"/>
<feature type="binding site" evidence="8">
    <location>
        <begin position="105"/>
        <end position="107"/>
    </location>
    <ligand>
        <name>GTP</name>
        <dbReference type="ChEBI" id="CHEBI:37565"/>
    </ligand>
</feature>
<dbReference type="SUPFAM" id="SSF52540">
    <property type="entry name" value="P-loop containing nucleoside triphosphate hydrolases"/>
    <property type="match status" value="1"/>
</dbReference>
<reference evidence="9" key="1">
    <citation type="submission" date="2018-10" db="EMBL/GenBank/DDBJ databases">
        <title>Effector identification in a new, highly contiguous assembly of the strawberry crown rot pathogen Phytophthora cactorum.</title>
        <authorList>
            <person name="Armitage A.D."/>
            <person name="Nellist C.F."/>
            <person name="Bates H."/>
            <person name="Vickerstaff R.J."/>
            <person name="Harrison R.J."/>
        </authorList>
    </citation>
    <scope>NUCLEOTIDE SEQUENCE</scope>
    <source>
        <strain evidence="9">P415</strain>
    </source>
</reference>
<keyword evidence="7 8" id="KW-0342">GTP-binding</keyword>
<dbReference type="PANTHER" id="PTHR11846">
    <property type="entry name" value="ADENYLOSUCCINATE SYNTHETASE"/>
    <property type="match status" value="1"/>
</dbReference>
<dbReference type="GO" id="GO:0005737">
    <property type="term" value="C:cytoplasm"/>
    <property type="evidence" value="ECO:0007669"/>
    <property type="project" value="UniProtKB-SubCell"/>
</dbReference>
<dbReference type="EC" id="6.3.4.4" evidence="8"/>